<name>A0A2W4CJ88_9HYPH</name>
<keyword evidence="3" id="KW-0813">Transport</keyword>
<evidence type="ECO:0000259" key="7">
    <source>
        <dbReference type="PROSITE" id="PS50893"/>
    </source>
</evidence>
<dbReference type="InterPro" id="IPR008995">
    <property type="entry name" value="Mo/tungstate-bd_C_term_dom"/>
</dbReference>
<evidence type="ECO:0000313" key="9">
    <source>
        <dbReference type="Proteomes" id="UP000248925"/>
    </source>
</evidence>
<keyword evidence="9" id="KW-1185">Reference proteome</keyword>
<comment type="similarity">
    <text evidence="2">Belongs to the ABC transporter superfamily.</text>
</comment>
<dbReference type="InterPro" id="IPR015855">
    <property type="entry name" value="ABC_transpr_MalK-like"/>
</dbReference>
<dbReference type="PROSITE" id="PS50893">
    <property type="entry name" value="ABC_TRANSPORTER_2"/>
    <property type="match status" value="1"/>
</dbReference>
<keyword evidence="4" id="KW-1003">Cell membrane</keyword>
<evidence type="ECO:0000313" key="8">
    <source>
        <dbReference type="EMBL" id="PZM12992.1"/>
    </source>
</evidence>
<dbReference type="InterPro" id="IPR003593">
    <property type="entry name" value="AAA+_ATPase"/>
</dbReference>
<dbReference type="PANTHER" id="PTHR43875">
    <property type="entry name" value="MALTODEXTRIN IMPORT ATP-BINDING PROTEIN MSMX"/>
    <property type="match status" value="1"/>
</dbReference>
<keyword evidence="6 8" id="KW-0067">ATP-binding</keyword>
<dbReference type="OrthoDB" id="9802264at2"/>
<dbReference type="EMBL" id="PCDP01000036">
    <property type="protein sequence ID" value="PZM12992.1"/>
    <property type="molecule type" value="Genomic_DNA"/>
</dbReference>
<dbReference type="SMART" id="SM00382">
    <property type="entry name" value="AAA"/>
    <property type="match status" value="1"/>
</dbReference>
<dbReference type="Pfam" id="PF00005">
    <property type="entry name" value="ABC_tran"/>
    <property type="match status" value="1"/>
</dbReference>
<gene>
    <name evidence="8" type="ORF">CPY51_15830</name>
</gene>
<evidence type="ECO:0000256" key="6">
    <source>
        <dbReference type="ARBA" id="ARBA00022840"/>
    </source>
</evidence>
<organism evidence="8 9">
    <name type="scientific">Rhizobium tubonense</name>
    <dbReference type="NCBI Taxonomy" id="484088"/>
    <lineage>
        <taxon>Bacteria</taxon>
        <taxon>Pseudomonadati</taxon>
        <taxon>Pseudomonadota</taxon>
        <taxon>Alphaproteobacteria</taxon>
        <taxon>Hyphomicrobiales</taxon>
        <taxon>Rhizobiaceae</taxon>
        <taxon>Rhizobium/Agrobacterium group</taxon>
        <taxon>Rhizobium</taxon>
    </lineage>
</organism>
<evidence type="ECO:0000256" key="2">
    <source>
        <dbReference type="ARBA" id="ARBA00005417"/>
    </source>
</evidence>
<keyword evidence="4" id="KW-0472">Membrane</keyword>
<dbReference type="Gene3D" id="3.40.50.300">
    <property type="entry name" value="P-loop containing nucleotide triphosphate hydrolases"/>
    <property type="match status" value="1"/>
</dbReference>
<feature type="domain" description="ABC transporter" evidence="7">
    <location>
        <begin position="6"/>
        <end position="254"/>
    </location>
</feature>
<comment type="caution">
    <text evidence="8">The sequence shown here is derived from an EMBL/GenBank/DDBJ whole genome shotgun (WGS) entry which is preliminary data.</text>
</comment>
<dbReference type="CDD" id="cd03301">
    <property type="entry name" value="ABC_MalK_N"/>
    <property type="match status" value="1"/>
</dbReference>
<dbReference type="SUPFAM" id="SSF52540">
    <property type="entry name" value="P-loop containing nucleoside triphosphate hydrolases"/>
    <property type="match status" value="1"/>
</dbReference>
<dbReference type="InterPro" id="IPR003439">
    <property type="entry name" value="ABC_transporter-like_ATP-bd"/>
</dbReference>
<evidence type="ECO:0000256" key="4">
    <source>
        <dbReference type="ARBA" id="ARBA00022519"/>
    </source>
</evidence>
<sequence length="402" mass="44186">MSGCSVNIKSLSKGFGQTPVLRSVDLDIQPGEFLTLVGPSGCGKSTLLRIISGLEKQDAGTVSLAGRVVDDLPPKKRELAMVFQSYALYPHMTVFENLASPLVMQRLSFFQRMPLVGALSPGRKHLRKGIEAEIHSTAKQLNIDMLLHRKPGQLSGGQRQRVALGRAMIRKPELFLMDEPLSNLDAQLRVQMRSELASLHRTLGATFVYVTHDQVEAMTMSDRIALMIGGEIVQLGTPNEIYENPCDLRAAQFIGNTPINVLPGSVDEEGWVNLLARRLSMRIGGSPSREISIAVRPEDVTIKPFKVETVGGLLKLPSKIRHIENLGNEAIVYCEVENASVDLVAVRVAKRDLAEIVEGNASGQRVAVEFTEARIFLFDARGKRLNFQTEPVRSCAEIGRPS</sequence>
<dbReference type="PANTHER" id="PTHR43875:SF1">
    <property type="entry name" value="OSMOPROTECTIVE COMPOUNDS UPTAKE ATP-BINDING PROTEIN GGTA"/>
    <property type="match status" value="1"/>
</dbReference>
<dbReference type="GO" id="GO:0140359">
    <property type="term" value="F:ABC-type transporter activity"/>
    <property type="evidence" value="ECO:0007669"/>
    <property type="project" value="InterPro"/>
</dbReference>
<dbReference type="Gene3D" id="2.40.50.100">
    <property type="match status" value="1"/>
</dbReference>
<evidence type="ECO:0000256" key="5">
    <source>
        <dbReference type="ARBA" id="ARBA00022741"/>
    </source>
</evidence>
<dbReference type="PROSITE" id="PS00211">
    <property type="entry name" value="ABC_TRANSPORTER_1"/>
    <property type="match status" value="1"/>
</dbReference>
<dbReference type="GO" id="GO:0008643">
    <property type="term" value="P:carbohydrate transport"/>
    <property type="evidence" value="ECO:0007669"/>
    <property type="project" value="InterPro"/>
</dbReference>
<protein>
    <submittedName>
        <fullName evidence="8">Glycerol-3-phosphate ABC transporter ATP-binding protein</fullName>
    </submittedName>
</protein>
<dbReference type="GO" id="GO:0005524">
    <property type="term" value="F:ATP binding"/>
    <property type="evidence" value="ECO:0007669"/>
    <property type="project" value="UniProtKB-KW"/>
</dbReference>
<dbReference type="Proteomes" id="UP000248925">
    <property type="component" value="Unassembled WGS sequence"/>
</dbReference>
<dbReference type="InterPro" id="IPR047641">
    <property type="entry name" value="ABC_transpr_MalK/UgpC-like"/>
</dbReference>
<dbReference type="AlphaFoldDB" id="A0A2W4CJ88"/>
<dbReference type="GO" id="GO:0055052">
    <property type="term" value="C:ATP-binding cassette (ABC) transporter complex, substrate-binding subunit-containing"/>
    <property type="evidence" value="ECO:0007669"/>
    <property type="project" value="TreeGrafter"/>
</dbReference>
<accession>A0A2W4CJ88</accession>
<dbReference type="Pfam" id="PF08402">
    <property type="entry name" value="TOBE_2"/>
    <property type="match status" value="1"/>
</dbReference>
<evidence type="ECO:0000256" key="3">
    <source>
        <dbReference type="ARBA" id="ARBA00022448"/>
    </source>
</evidence>
<dbReference type="InterPro" id="IPR017871">
    <property type="entry name" value="ABC_transporter-like_CS"/>
</dbReference>
<dbReference type="Gene3D" id="2.40.50.140">
    <property type="entry name" value="Nucleic acid-binding proteins"/>
    <property type="match status" value="1"/>
</dbReference>
<dbReference type="InterPro" id="IPR013611">
    <property type="entry name" value="Transp-assoc_OB_typ2"/>
</dbReference>
<comment type="subcellular location">
    <subcellularLocation>
        <location evidence="1">Cell inner membrane</location>
        <topology evidence="1">Peripheral membrane protein</topology>
    </subcellularLocation>
</comment>
<proteinExistence type="inferred from homology"/>
<dbReference type="FunFam" id="3.40.50.300:FF:000042">
    <property type="entry name" value="Maltose/maltodextrin ABC transporter, ATP-binding protein"/>
    <property type="match status" value="1"/>
</dbReference>
<evidence type="ECO:0000256" key="1">
    <source>
        <dbReference type="ARBA" id="ARBA00004417"/>
    </source>
</evidence>
<dbReference type="InterPro" id="IPR027417">
    <property type="entry name" value="P-loop_NTPase"/>
</dbReference>
<keyword evidence="5" id="KW-0547">Nucleotide-binding</keyword>
<reference evidence="8 9" key="1">
    <citation type="journal article" date="2018" name="Sci. Rep.">
        <title>Rhizobium tumorigenes sp. nov., a novel plant tumorigenic bacterium isolated from cane gall tumors on thornless blackberry.</title>
        <authorList>
            <person name="Kuzmanovi N."/>
            <person name="Smalla K."/>
            <person name="Gronow S."/>
            <person name="PuBawska J."/>
        </authorList>
    </citation>
    <scope>NUCLEOTIDE SEQUENCE [LARGE SCALE GENOMIC DNA]</scope>
    <source>
        <strain evidence="8 9">CCBAU 85046</strain>
    </source>
</reference>
<dbReference type="GO" id="GO:0016887">
    <property type="term" value="F:ATP hydrolysis activity"/>
    <property type="evidence" value="ECO:0007669"/>
    <property type="project" value="InterPro"/>
</dbReference>
<dbReference type="SUPFAM" id="SSF50331">
    <property type="entry name" value="MOP-like"/>
    <property type="match status" value="1"/>
</dbReference>
<dbReference type="InterPro" id="IPR012340">
    <property type="entry name" value="NA-bd_OB-fold"/>
</dbReference>
<keyword evidence="4" id="KW-0997">Cell inner membrane</keyword>